<evidence type="ECO:0000256" key="1">
    <source>
        <dbReference type="SAM" id="MobiDB-lite"/>
    </source>
</evidence>
<evidence type="ECO:0000313" key="2">
    <source>
        <dbReference type="EMBL" id="KAI9639809.1"/>
    </source>
</evidence>
<dbReference type="Proteomes" id="UP001164286">
    <property type="component" value="Unassembled WGS sequence"/>
</dbReference>
<evidence type="ECO:0000313" key="3">
    <source>
        <dbReference type="Proteomes" id="UP001164286"/>
    </source>
</evidence>
<dbReference type="AlphaFoldDB" id="A0AA38LZ68"/>
<dbReference type="RefSeq" id="XP_052949586.1">
    <property type="nucleotide sequence ID" value="XM_053090967.1"/>
</dbReference>
<name>A0AA38LZ68_9TREE</name>
<feature type="region of interest" description="Disordered" evidence="1">
    <location>
        <begin position="1"/>
        <end position="21"/>
    </location>
</feature>
<proteinExistence type="predicted"/>
<comment type="caution">
    <text evidence="2">The sequence shown here is derived from an EMBL/GenBank/DDBJ whole genome shotgun (WGS) entry which is preliminary data.</text>
</comment>
<gene>
    <name evidence="2" type="ORF">MKK02DRAFT_40135</name>
</gene>
<dbReference type="EMBL" id="JAKWFO010000001">
    <property type="protein sequence ID" value="KAI9639809.1"/>
    <property type="molecule type" value="Genomic_DNA"/>
</dbReference>
<reference evidence="2" key="1">
    <citation type="journal article" date="2022" name="G3 (Bethesda)">
        <title>High quality genome of the basidiomycete yeast Dioszegia hungarica PDD-24b-2 isolated from cloud water.</title>
        <authorList>
            <person name="Jarrige D."/>
            <person name="Haridas S."/>
            <person name="Bleykasten-Grosshans C."/>
            <person name="Joly M."/>
            <person name="Nadalig T."/>
            <person name="Sancelme M."/>
            <person name="Vuilleumier S."/>
            <person name="Grigoriev I.V."/>
            <person name="Amato P."/>
            <person name="Bringel F."/>
        </authorList>
    </citation>
    <scope>NUCLEOTIDE SEQUENCE</scope>
    <source>
        <strain evidence="2">PDD-24b-2</strain>
    </source>
</reference>
<organism evidence="2 3">
    <name type="scientific">Dioszegia hungarica</name>
    <dbReference type="NCBI Taxonomy" id="4972"/>
    <lineage>
        <taxon>Eukaryota</taxon>
        <taxon>Fungi</taxon>
        <taxon>Dikarya</taxon>
        <taxon>Basidiomycota</taxon>
        <taxon>Agaricomycotina</taxon>
        <taxon>Tremellomycetes</taxon>
        <taxon>Tremellales</taxon>
        <taxon>Bulleribasidiaceae</taxon>
        <taxon>Dioszegia</taxon>
    </lineage>
</organism>
<keyword evidence="3" id="KW-1185">Reference proteome</keyword>
<accession>A0AA38LZ68</accession>
<dbReference type="GeneID" id="77730172"/>
<sequence>MATGKVSKKARASKSRKSRYKAKLREEVERYFKTSKGLIGPDDVASIEVPNWPDWLSKRLRKAGSDPEEAERTRFLGECILSIEDRDQRSANADKKMLNNLRRRRFACVPDVIASAIDRQPTVSDVVERYWSLESERKRTGYKDAWSTEEAK</sequence>
<protein>
    <submittedName>
        <fullName evidence="2">Uncharacterized protein</fullName>
    </submittedName>
</protein>